<sequence>MTKTGPIATENGIVRSIGDDIDNLHLSNHPVISKSKMIFRNMRFRCYFYNS</sequence>
<evidence type="ECO:0000313" key="1">
    <source>
        <dbReference type="EMBL" id="EIR13482.1"/>
    </source>
</evidence>
<accession>A0AB72ZEH0</accession>
<proteinExistence type="predicted"/>
<comment type="caution">
    <text evidence="1">The sequence shown here is derived from an EMBL/GenBank/DDBJ whole genome shotgun (WGS) entry which is preliminary data.</text>
</comment>
<name>A0AB72ZEH0_YERPE</name>
<evidence type="ECO:0000313" key="2">
    <source>
        <dbReference type="Proteomes" id="UP000003231"/>
    </source>
</evidence>
<dbReference type="Proteomes" id="UP000003231">
    <property type="component" value="Unassembled WGS sequence"/>
</dbReference>
<dbReference type="AlphaFoldDB" id="A0AB72ZEH0"/>
<organism evidence="1 2">
    <name type="scientific">Yersinia pestis PY-08</name>
    <dbReference type="NCBI Taxonomy" id="992134"/>
    <lineage>
        <taxon>Bacteria</taxon>
        <taxon>Pseudomonadati</taxon>
        <taxon>Pseudomonadota</taxon>
        <taxon>Gammaproteobacteria</taxon>
        <taxon>Enterobacterales</taxon>
        <taxon>Yersiniaceae</taxon>
        <taxon>Yersinia</taxon>
    </lineage>
</organism>
<gene>
    <name evidence="1" type="ORF">YPPY08_4163</name>
</gene>
<reference evidence="1 2" key="1">
    <citation type="submission" date="2012-05" db="EMBL/GenBank/DDBJ databases">
        <title>Genome sequence of Yersinia Pestis PY-08.</title>
        <authorList>
            <person name="Santana-Cruz I."/>
            <person name="Sengamalay N."/>
            <person name="McCracken C."/>
            <person name="Daugherty S.C."/>
            <person name="Maroo A."/>
            <person name="Vara P.G."/>
            <person name="Tallon L.J."/>
            <person name="Sadzewicz L."/>
            <person name="Vinetz J.M."/>
            <person name="Cespedes Zambrano M.J."/>
            <person name="Fraser-Liggett C.M."/>
            <person name="Tettelin H."/>
        </authorList>
    </citation>
    <scope>NUCLEOTIDE SEQUENCE [LARGE SCALE GENOMIC DNA]</scope>
    <source>
        <strain evidence="1 2">PY-08</strain>
    </source>
</reference>
<dbReference type="EMBL" id="AKRT01000463">
    <property type="protein sequence ID" value="EIR13482.1"/>
    <property type="molecule type" value="Genomic_DNA"/>
</dbReference>
<protein>
    <submittedName>
        <fullName evidence="1">Uncharacterized protein</fullName>
    </submittedName>
</protein>